<feature type="region of interest" description="Disordered" evidence="1">
    <location>
        <begin position="415"/>
        <end position="444"/>
    </location>
</feature>
<keyword evidence="3" id="KW-1185">Reference proteome</keyword>
<comment type="caution">
    <text evidence="2">The sequence shown here is derived from an EMBL/GenBank/DDBJ whole genome shotgun (WGS) entry which is preliminary data.</text>
</comment>
<accession>A0A834T5A1</accession>
<dbReference type="EMBL" id="JAAIUW010000009">
    <property type="protein sequence ID" value="KAF7815381.1"/>
    <property type="molecule type" value="Genomic_DNA"/>
</dbReference>
<feature type="compositionally biased region" description="Low complexity" evidence="1">
    <location>
        <begin position="280"/>
        <end position="291"/>
    </location>
</feature>
<dbReference type="AlphaFoldDB" id="A0A834T5A1"/>
<proteinExistence type="predicted"/>
<gene>
    <name evidence="2" type="ORF">G2W53_029350</name>
</gene>
<reference evidence="2" key="1">
    <citation type="submission" date="2020-09" db="EMBL/GenBank/DDBJ databases">
        <title>Genome-Enabled Discovery of Anthraquinone Biosynthesis in Senna tora.</title>
        <authorList>
            <person name="Kang S.-H."/>
            <person name="Pandey R.P."/>
            <person name="Lee C.-M."/>
            <person name="Sim J.-S."/>
            <person name="Jeong J.-T."/>
            <person name="Choi B.-S."/>
            <person name="Jung M."/>
            <person name="Ginzburg D."/>
            <person name="Zhao K."/>
            <person name="Won S.Y."/>
            <person name="Oh T.-J."/>
            <person name="Yu Y."/>
            <person name="Kim N.-H."/>
            <person name="Lee O.R."/>
            <person name="Lee T.-H."/>
            <person name="Bashyal P."/>
            <person name="Kim T.-S."/>
            <person name="Lee W.-H."/>
            <person name="Kawkins C."/>
            <person name="Kim C.-K."/>
            <person name="Kim J.S."/>
            <person name="Ahn B.O."/>
            <person name="Rhee S.Y."/>
            <person name="Sohng J.K."/>
        </authorList>
    </citation>
    <scope>NUCLEOTIDE SEQUENCE</scope>
    <source>
        <tissue evidence="2">Leaf</tissue>
    </source>
</reference>
<organism evidence="2 3">
    <name type="scientific">Senna tora</name>
    <dbReference type="NCBI Taxonomy" id="362788"/>
    <lineage>
        <taxon>Eukaryota</taxon>
        <taxon>Viridiplantae</taxon>
        <taxon>Streptophyta</taxon>
        <taxon>Embryophyta</taxon>
        <taxon>Tracheophyta</taxon>
        <taxon>Spermatophyta</taxon>
        <taxon>Magnoliopsida</taxon>
        <taxon>eudicotyledons</taxon>
        <taxon>Gunneridae</taxon>
        <taxon>Pentapetalae</taxon>
        <taxon>rosids</taxon>
        <taxon>fabids</taxon>
        <taxon>Fabales</taxon>
        <taxon>Fabaceae</taxon>
        <taxon>Caesalpinioideae</taxon>
        <taxon>Cassia clade</taxon>
        <taxon>Senna</taxon>
    </lineage>
</organism>
<feature type="compositionally biased region" description="Basic and acidic residues" evidence="1">
    <location>
        <begin position="417"/>
        <end position="444"/>
    </location>
</feature>
<feature type="compositionally biased region" description="Basic and acidic residues" evidence="1">
    <location>
        <begin position="292"/>
        <end position="304"/>
    </location>
</feature>
<name>A0A834T5A1_9FABA</name>
<evidence type="ECO:0000256" key="1">
    <source>
        <dbReference type="SAM" id="MobiDB-lite"/>
    </source>
</evidence>
<dbReference type="Proteomes" id="UP000634136">
    <property type="component" value="Unassembled WGS sequence"/>
</dbReference>
<feature type="region of interest" description="Disordered" evidence="1">
    <location>
        <begin position="250"/>
        <end position="304"/>
    </location>
</feature>
<sequence length="444" mass="49040">MLFFTRHNSTDPMITQSNLMCSGSLITRSVSVLFSGDSIQSVGSPNRPLLTPTSKAMRESPVAVVTGTSESVEKAFPSSSQEHSTYWGEIPWVASRSVNELEVAPDEHNGLDSVVLQTRSTLTSTNDLQNIWDLCFAPFKREILSGLEMRHPDGSFWFDSEGESLFLSKWIEPNSNIPRPELKNCSDESLRTISTLANLGPPKKLRSLLITGEDGFRRQNIAQILASAKGEEAKKGQTLSIPHEGTLAIQQDRSSSRSAQLYNTSKKIRSPSIGEGSVIRAGSGRSGSTKGSTDRRVFERRQKGKDVEVYKDPKPQGFVHLESLTSPLHLVPPGAKREVPLLGNDRSEYYVASLIRNRMSCLDDQAAIENFGMVNWYAARLEDVSQAHEDCKCIAKVLGKRDKALEKLMSEMSSLNSKKDNAVGEEKLLESQLDGSEHEALNLK</sequence>
<feature type="compositionally biased region" description="Polar residues" evidence="1">
    <location>
        <begin position="250"/>
        <end position="265"/>
    </location>
</feature>
<evidence type="ECO:0000313" key="2">
    <source>
        <dbReference type="EMBL" id="KAF7815381.1"/>
    </source>
</evidence>
<protein>
    <submittedName>
        <fullName evidence="2">Uncharacterized protein</fullName>
    </submittedName>
</protein>
<evidence type="ECO:0000313" key="3">
    <source>
        <dbReference type="Proteomes" id="UP000634136"/>
    </source>
</evidence>